<keyword evidence="2" id="KW-1185">Reference proteome</keyword>
<dbReference type="AlphaFoldDB" id="A0A9D5BFU7"/>
<sequence>MEHTKLHMQTGIYTSGRQSAFAHIVWSNQTTCVSRTIDQYSSDSPRHVQLTLNNFVVVSKRKHDDIITALSEVLVLGNQAPHHQLKTANTETNDSITRSYIHLDQINETSKLSQIENSQQQDPASIKPHMLYSSEFAAVNSLLPAVKVHKRPKRNRNKFKKRKYKVEEARSVGDLIRVRSSPRYSNPVCSLNAEIGLCLVRRSKTMIFVSMSDVDLGTKGR</sequence>
<accession>A0A9D5BFU7</accession>
<name>A0A9D5BFU7_PEA</name>
<dbReference type="Proteomes" id="UP001058974">
    <property type="component" value="Chromosome 1"/>
</dbReference>
<reference evidence="1 2" key="1">
    <citation type="journal article" date="2022" name="Nat. Genet.">
        <title>Improved pea reference genome and pan-genome highlight genomic features and evolutionary characteristics.</title>
        <authorList>
            <person name="Yang T."/>
            <person name="Liu R."/>
            <person name="Luo Y."/>
            <person name="Hu S."/>
            <person name="Wang D."/>
            <person name="Wang C."/>
            <person name="Pandey M.K."/>
            <person name="Ge S."/>
            <person name="Xu Q."/>
            <person name="Li N."/>
            <person name="Li G."/>
            <person name="Huang Y."/>
            <person name="Saxena R.K."/>
            <person name="Ji Y."/>
            <person name="Li M."/>
            <person name="Yan X."/>
            <person name="He Y."/>
            <person name="Liu Y."/>
            <person name="Wang X."/>
            <person name="Xiang C."/>
            <person name="Varshney R.K."/>
            <person name="Ding H."/>
            <person name="Gao S."/>
            <person name="Zong X."/>
        </authorList>
    </citation>
    <scope>NUCLEOTIDE SEQUENCE [LARGE SCALE GENOMIC DNA]</scope>
    <source>
        <strain evidence="1 2">cv. Zhongwan 6</strain>
    </source>
</reference>
<gene>
    <name evidence="1" type="ORF">KIW84_011730</name>
</gene>
<dbReference type="EMBL" id="JAMSHJ010000001">
    <property type="protein sequence ID" value="KAI5442812.1"/>
    <property type="molecule type" value="Genomic_DNA"/>
</dbReference>
<evidence type="ECO:0000313" key="1">
    <source>
        <dbReference type="EMBL" id="KAI5442812.1"/>
    </source>
</evidence>
<dbReference type="Gramene" id="Psat01G0173000-T1">
    <property type="protein sequence ID" value="KAI5442812.1"/>
    <property type="gene ID" value="KIW84_011730"/>
</dbReference>
<proteinExistence type="predicted"/>
<organism evidence="1 2">
    <name type="scientific">Pisum sativum</name>
    <name type="common">Garden pea</name>
    <name type="synonym">Lathyrus oleraceus</name>
    <dbReference type="NCBI Taxonomy" id="3888"/>
    <lineage>
        <taxon>Eukaryota</taxon>
        <taxon>Viridiplantae</taxon>
        <taxon>Streptophyta</taxon>
        <taxon>Embryophyta</taxon>
        <taxon>Tracheophyta</taxon>
        <taxon>Spermatophyta</taxon>
        <taxon>Magnoliopsida</taxon>
        <taxon>eudicotyledons</taxon>
        <taxon>Gunneridae</taxon>
        <taxon>Pentapetalae</taxon>
        <taxon>rosids</taxon>
        <taxon>fabids</taxon>
        <taxon>Fabales</taxon>
        <taxon>Fabaceae</taxon>
        <taxon>Papilionoideae</taxon>
        <taxon>50 kb inversion clade</taxon>
        <taxon>NPAAA clade</taxon>
        <taxon>Hologalegina</taxon>
        <taxon>IRL clade</taxon>
        <taxon>Fabeae</taxon>
        <taxon>Lathyrus</taxon>
    </lineage>
</organism>
<comment type="caution">
    <text evidence="1">The sequence shown here is derived from an EMBL/GenBank/DDBJ whole genome shotgun (WGS) entry which is preliminary data.</text>
</comment>
<evidence type="ECO:0000313" key="2">
    <source>
        <dbReference type="Proteomes" id="UP001058974"/>
    </source>
</evidence>
<protein>
    <submittedName>
        <fullName evidence="1">Uncharacterized protein</fullName>
    </submittedName>
</protein>